<dbReference type="Gene3D" id="3.30.720.100">
    <property type="match status" value="1"/>
</dbReference>
<feature type="domain" description="PhnB-like" evidence="1">
    <location>
        <begin position="4"/>
        <end position="123"/>
    </location>
</feature>
<dbReference type="Gene3D" id="3.30.720.110">
    <property type="match status" value="1"/>
</dbReference>
<dbReference type="Pfam" id="PF06983">
    <property type="entry name" value="3-dmu-9_3-mt"/>
    <property type="match status" value="2"/>
</dbReference>
<dbReference type="Proteomes" id="UP000184251">
    <property type="component" value="Unassembled WGS sequence"/>
</dbReference>
<keyword evidence="2" id="KW-0489">Methyltransferase</keyword>
<evidence type="ECO:0000259" key="1">
    <source>
        <dbReference type="Pfam" id="PF06983"/>
    </source>
</evidence>
<name>A0A1M4U2Y9_9FIRM</name>
<dbReference type="InterPro" id="IPR029068">
    <property type="entry name" value="Glyas_Bleomycin-R_OHBP_Dase"/>
</dbReference>
<dbReference type="InterPro" id="IPR028973">
    <property type="entry name" value="PhnB-like"/>
</dbReference>
<protein>
    <submittedName>
        <fullName evidence="2">Glyoxalase superfamily enzyme, possibly 3-demethylubiquinone-9 3-methyltransferase</fullName>
    </submittedName>
</protein>
<keyword evidence="3" id="KW-1185">Reference proteome</keyword>
<evidence type="ECO:0000313" key="3">
    <source>
        <dbReference type="Proteomes" id="UP000184251"/>
    </source>
</evidence>
<dbReference type="SUPFAM" id="SSF54593">
    <property type="entry name" value="Glyoxalase/Bleomycin resistance protein/Dihydroxybiphenyl dioxygenase"/>
    <property type="match status" value="2"/>
</dbReference>
<dbReference type="CDD" id="cd06588">
    <property type="entry name" value="PhnB_like"/>
    <property type="match status" value="2"/>
</dbReference>
<reference evidence="2 3" key="1">
    <citation type="submission" date="2016-11" db="EMBL/GenBank/DDBJ databases">
        <authorList>
            <person name="Jaros S."/>
            <person name="Januszkiewicz K."/>
            <person name="Wedrychowicz H."/>
        </authorList>
    </citation>
    <scope>NUCLEOTIDE SEQUENCE [LARGE SCALE GENOMIC DNA]</scope>
    <source>
        <strain evidence="2 3">DSM 14828</strain>
    </source>
</reference>
<dbReference type="GO" id="GO:0032259">
    <property type="term" value="P:methylation"/>
    <property type="evidence" value="ECO:0007669"/>
    <property type="project" value="UniProtKB-KW"/>
</dbReference>
<evidence type="ECO:0000313" key="2">
    <source>
        <dbReference type="EMBL" id="SHE51000.1"/>
    </source>
</evidence>
<dbReference type="RefSeq" id="WP_341465274.1">
    <property type="nucleotide sequence ID" value="NZ_FQTU01000003.1"/>
</dbReference>
<accession>A0A1M4U2Y9</accession>
<dbReference type="Gene3D" id="3.10.180.10">
    <property type="entry name" value="2,3-Dihydroxybiphenyl 1,2-Dioxygenase, domain 1"/>
    <property type="match status" value="1"/>
</dbReference>
<gene>
    <name evidence="2" type="ORF">SAMN02746064_00622</name>
</gene>
<dbReference type="PANTHER" id="PTHR33990">
    <property type="entry name" value="PROTEIN YJDN-RELATED"/>
    <property type="match status" value="1"/>
</dbReference>
<keyword evidence="2" id="KW-0830">Ubiquinone</keyword>
<sequence length="295" mass="33482">MMNKVVPHLWFDKEAREAAEFYTKIFDNSKIRSSAIVPGTPSGDAEIIDFEILGLRCQAISAGPYFKVNPSISFMVSLGTKEEVDSIWASLQEGGEVLMPLEEYPFSKWYGWIKDRYGLTWQLMQIEGELPKQSIKPCLLFSNGVCGMAEEAVKFYTEVFADSSIGMISKYGESEALHEKAKVNFAAYELLQTELVAMDNAMEADFTFNEALSLIVMCKDQNEIDYYWEKLSAVPEAEQCGWIKDKYGLSWQIIPESMDEVFYMGSKDEVARVTEAFLKMKKVDLAELERAKKGI</sequence>
<keyword evidence="2" id="KW-0808">Transferase</keyword>
<dbReference type="AlphaFoldDB" id="A0A1M4U2Y9"/>
<proteinExistence type="predicted"/>
<feature type="domain" description="PhnB-like" evidence="1">
    <location>
        <begin position="134"/>
        <end position="254"/>
    </location>
</feature>
<organism evidence="2 3">
    <name type="scientific">Alkalibacter saccharofermentans DSM 14828</name>
    <dbReference type="NCBI Taxonomy" id="1120975"/>
    <lineage>
        <taxon>Bacteria</taxon>
        <taxon>Bacillati</taxon>
        <taxon>Bacillota</taxon>
        <taxon>Clostridia</taxon>
        <taxon>Eubacteriales</taxon>
        <taxon>Eubacteriaceae</taxon>
        <taxon>Alkalibacter</taxon>
    </lineage>
</organism>
<dbReference type="EMBL" id="FQTU01000003">
    <property type="protein sequence ID" value="SHE51000.1"/>
    <property type="molecule type" value="Genomic_DNA"/>
</dbReference>
<dbReference type="GO" id="GO:0008168">
    <property type="term" value="F:methyltransferase activity"/>
    <property type="evidence" value="ECO:0007669"/>
    <property type="project" value="UniProtKB-KW"/>
</dbReference>
<dbReference type="STRING" id="1120975.SAMN02746064_00622"/>